<protein>
    <recommendedName>
        <fullName evidence="4">HTH araC/xylS-type domain-containing protein</fullName>
    </recommendedName>
</protein>
<evidence type="ECO:0000259" key="4">
    <source>
        <dbReference type="PROSITE" id="PS01124"/>
    </source>
</evidence>
<dbReference type="SMART" id="SM00342">
    <property type="entry name" value="HTH_ARAC"/>
    <property type="match status" value="1"/>
</dbReference>
<sequence length="280" mass="32937">MLLPTVGIEQIFNLPYTKEDFKIVRHQPINMPSIPHAHKHDFYMILLIEKGSGIHTIDFKAHKVKDKMIFFLAPGQAHQWELSKDTSGYQLMFSLKFLLPGSQRFPYFNLSASPFLPLNDTQYENLVQELEKMEQEVVDSEDLYIDILQSRLQLVLLLIKRWYSENFEVQEFAPDHRIINNFLGLLETHYTSHSEVSFYANEMSVTANYLNQVCRKKSGITAGDYIRERILLEAKRMLTFTKLDIKEIAYTLGFNDTSYFSRFFRKYTSSSPQEFRKMNN</sequence>
<evidence type="ECO:0000256" key="2">
    <source>
        <dbReference type="ARBA" id="ARBA00023125"/>
    </source>
</evidence>
<dbReference type="PANTHER" id="PTHR43280:SF32">
    <property type="entry name" value="TRANSCRIPTIONAL REGULATORY PROTEIN"/>
    <property type="match status" value="1"/>
</dbReference>
<evidence type="ECO:0000256" key="3">
    <source>
        <dbReference type="ARBA" id="ARBA00023163"/>
    </source>
</evidence>
<dbReference type="SUPFAM" id="SSF46689">
    <property type="entry name" value="Homeodomain-like"/>
    <property type="match status" value="1"/>
</dbReference>
<gene>
    <name evidence="5" type="ORF">BFS30_08710</name>
</gene>
<evidence type="ECO:0000313" key="6">
    <source>
        <dbReference type="Proteomes" id="UP000094313"/>
    </source>
</evidence>
<dbReference type="InterPro" id="IPR037923">
    <property type="entry name" value="HTH-like"/>
</dbReference>
<dbReference type="EMBL" id="CP017141">
    <property type="protein sequence ID" value="AOM77233.1"/>
    <property type="molecule type" value="Genomic_DNA"/>
</dbReference>
<dbReference type="Proteomes" id="UP000094313">
    <property type="component" value="Chromosome"/>
</dbReference>
<dbReference type="PROSITE" id="PS01124">
    <property type="entry name" value="HTH_ARAC_FAMILY_2"/>
    <property type="match status" value="1"/>
</dbReference>
<proteinExistence type="predicted"/>
<dbReference type="InterPro" id="IPR009057">
    <property type="entry name" value="Homeodomain-like_sf"/>
</dbReference>
<dbReference type="PRINTS" id="PR00032">
    <property type="entry name" value="HTHARAC"/>
</dbReference>
<keyword evidence="3" id="KW-0804">Transcription</keyword>
<dbReference type="GO" id="GO:0003700">
    <property type="term" value="F:DNA-binding transcription factor activity"/>
    <property type="evidence" value="ECO:0007669"/>
    <property type="project" value="InterPro"/>
</dbReference>
<accession>A0A1D7QEX6</accession>
<reference evidence="5 6" key="1">
    <citation type="submission" date="2016-08" db="EMBL/GenBank/DDBJ databases">
        <authorList>
            <person name="Seilhamer J.J."/>
        </authorList>
    </citation>
    <scope>NUCLEOTIDE SEQUENCE [LARGE SCALE GENOMIC DNA]</scope>
    <source>
        <strain evidence="5 6">DX4</strain>
    </source>
</reference>
<dbReference type="KEGG" id="psty:BFS30_08710"/>
<dbReference type="Pfam" id="PF12833">
    <property type="entry name" value="HTH_18"/>
    <property type="match status" value="1"/>
</dbReference>
<feature type="domain" description="HTH araC/xylS-type" evidence="4">
    <location>
        <begin position="180"/>
        <end position="278"/>
    </location>
</feature>
<dbReference type="Gene3D" id="1.10.10.60">
    <property type="entry name" value="Homeodomain-like"/>
    <property type="match status" value="1"/>
</dbReference>
<dbReference type="InterPro" id="IPR018060">
    <property type="entry name" value="HTH_AraC"/>
</dbReference>
<organism evidence="5 6">
    <name type="scientific">Pedobacter steynii</name>
    <dbReference type="NCBI Taxonomy" id="430522"/>
    <lineage>
        <taxon>Bacteria</taxon>
        <taxon>Pseudomonadati</taxon>
        <taxon>Bacteroidota</taxon>
        <taxon>Sphingobacteriia</taxon>
        <taxon>Sphingobacteriales</taxon>
        <taxon>Sphingobacteriaceae</taxon>
        <taxon>Pedobacter</taxon>
    </lineage>
</organism>
<keyword evidence="6" id="KW-1185">Reference proteome</keyword>
<dbReference type="SUPFAM" id="SSF51215">
    <property type="entry name" value="Regulatory protein AraC"/>
    <property type="match status" value="1"/>
</dbReference>
<dbReference type="Pfam" id="PF02311">
    <property type="entry name" value="AraC_binding"/>
    <property type="match status" value="1"/>
</dbReference>
<evidence type="ECO:0000313" key="5">
    <source>
        <dbReference type="EMBL" id="AOM77233.1"/>
    </source>
</evidence>
<dbReference type="AlphaFoldDB" id="A0A1D7QEX6"/>
<dbReference type="RefSeq" id="WP_069378924.1">
    <property type="nucleotide sequence ID" value="NZ_CP017141.1"/>
</dbReference>
<dbReference type="GO" id="GO:0043565">
    <property type="term" value="F:sequence-specific DNA binding"/>
    <property type="evidence" value="ECO:0007669"/>
    <property type="project" value="InterPro"/>
</dbReference>
<name>A0A1D7QEX6_9SPHI</name>
<dbReference type="OrthoDB" id="2585681at2"/>
<dbReference type="InterPro" id="IPR003313">
    <property type="entry name" value="AraC-bd"/>
</dbReference>
<dbReference type="Gene3D" id="2.60.120.10">
    <property type="entry name" value="Jelly Rolls"/>
    <property type="match status" value="1"/>
</dbReference>
<evidence type="ECO:0000256" key="1">
    <source>
        <dbReference type="ARBA" id="ARBA00023015"/>
    </source>
</evidence>
<dbReference type="InterPro" id="IPR014710">
    <property type="entry name" value="RmlC-like_jellyroll"/>
</dbReference>
<dbReference type="InterPro" id="IPR020449">
    <property type="entry name" value="Tscrpt_reg_AraC-type_HTH"/>
</dbReference>
<keyword evidence="1" id="KW-0805">Transcription regulation</keyword>
<dbReference type="PANTHER" id="PTHR43280">
    <property type="entry name" value="ARAC-FAMILY TRANSCRIPTIONAL REGULATOR"/>
    <property type="match status" value="1"/>
</dbReference>
<keyword evidence="2" id="KW-0238">DNA-binding</keyword>